<sequence length="48" mass="5524">MDKVYIDNSRQSQTVELPKYGEVKLIVKDGKVVQYVVIESHIVSKKEC</sequence>
<dbReference type="Proteomes" id="UP001181046">
    <property type="component" value="Unassembled WGS sequence"/>
</dbReference>
<dbReference type="EMBL" id="JARQAJ010000016">
    <property type="protein sequence ID" value="MDT2760790.1"/>
    <property type="molecule type" value="Genomic_DNA"/>
</dbReference>
<organism evidence="1 2">
    <name type="scientific">Enterococcus xiangfangensis</name>
    <dbReference type="NCBI Taxonomy" id="1296537"/>
    <lineage>
        <taxon>Bacteria</taxon>
        <taxon>Bacillati</taxon>
        <taxon>Bacillota</taxon>
        <taxon>Bacilli</taxon>
        <taxon>Lactobacillales</taxon>
        <taxon>Enterococcaceae</taxon>
        <taxon>Enterococcus</taxon>
    </lineage>
</organism>
<gene>
    <name evidence="1" type="ORF">P7H27_13625</name>
</gene>
<keyword evidence="2" id="KW-1185">Reference proteome</keyword>
<name>A0ABU3FGK3_9ENTE</name>
<dbReference type="InterPro" id="IPR018743">
    <property type="entry name" value="DUF2292"/>
</dbReference>
<dbReference type="RefSeq" id="WP_311830595.1">
    <property type="nucleotide sequence ID" value="NZ_JARQAJ010000016.1"/>
</dbReference>
<reference evidence="1" key="1">
    <citation type="submission" date="2023-03" db="EMBL/GenBank/DDBJ databases">
        <authorList>
            <person name="Shen W."/>
            <person name="Cai J."/>
        </authorList>
    </citation>
    <scope>NUCLEOTIDE SEQUENCE</scope>
    <source>
        <strain evidence="1">P66-3</strain>
    </source>
</reference>
<dbReference type="Pfam" id="PF10055">
    <property type="entry name" value="DUF2292"/>
    <property type="match status" value="1"/>
</dbReference>
<accession>A0ABU3FGK3</accession>
<proteinExistence type="predicted"/>
<evidence type="ECO:0000313" key="1">
    <source>
        <dbReference type="EMBL" id="MDT2760790.1"/>
    </source>
</evidence>
<protein>
    <submittedName>
        <fullName evidence="1">DUF2292 domain-containing protein</fullName>
    </submittedName>
</protein>
<evidence type="ECO:0000313" key="2">
    <source>
        <dbReference type="Proteomes" id="UP001181046"/>
    </source>
</evidence>
<comment type="caution">
    <text evidence="1">The sequence shown here is derived from an EMBL/GenBank/DDBJ whole genome shotgun (WGS) entry which is preliminary data.</text>
</comment>